<name>A0A4R7BWQ7_9HYPH</name>
<evidence type="ECO:0000313" key="3">
    <source>
        <dbReference type="Proteomes" id="UP000295122"/>
    </source>
</evidence>
<gene>
    <name evidence="2" type="ORF">EV668_3162</name>
</gene>
<dbReference type="RefSeq" id="WP_133771605.1">
    <property type="nucleotide sequence ID" value="NZ_SNZR01000013.1"/>
</dbReference>
<evidence type="ECO:0000256" key="1">
    <source>
        <dbReference type="SAM" id="Phobius"/>
    </source>
</evidence>
<sequence>MGISEDKIADLRVKRLELLTGSIARMASYSASLKTFCMTVLTAVVGAALTLKAPLVLLVGFLPILGFALLDAQYLRMEKRFRGLYRSAASEPWSAVPDFTIDPSKGEPIGFWRTCCSWSILNFYGCIALLLALFFIVARRQFCG</sequence>
<keyword evidence="1" id="KW-0472">Membrane</keyword>
<feature type="transmembrane region" description="Helical" evidence="1">
    <location>
        <begin position="55"/>
        <end position="75"/>
    </location>
</feature>
<dbReference type="AlphaFoldDB" id="A0A4R7BWQ7"/>
<feature type="transmembrane region" description="Helical" evidence="1">
    <location>
        <begin position="120"/>
        <end position="138"/>
    </location>
</feature>
<keyword evidence="1" id="KW-1133">Transmembrane helix</keyword>
<reference evidence="2 3" key="1">
    <citation type="submission" date="2019-03" db="EMBL/GenBank/DDBJ databases">
        <title>Genomic Encyclopedia of Type Strains, Phase IV (KMG-IV): sequencing the most valuable type-strain genomes for metagenomic binning, comparative biology and taxonomic classification.</title>
        <authorList>
            <person name="Goeker M."/>
        </authorList>
    </citation>
    <scope>NUCLEOTIDE SEQUENCE [LARGE SCALE GENOMIC DNA]</scope>
    <source>
        <strain evidence="2 3">DSM 25903</strain>
    </source>
</reference>
<feature type="transmembrane region" description="Helical" evidence="1">
    <location>
        <begin position="31"/>
        <end position="49"/>
    </location>
</feature>
<accession>A0A4R7BWQ7</accession>
<evidence type="ECO:0000313" key="2">
    <source>
        <dbReference type="EMBL" id="TDR90314.1"/>
    </source>
</evidence>
<dbReference type="EMBL" id="SNZR01000013">
    <property type="protein sequence ID" value="TDR90314.1"/>
    <property type="molecule type" value="Genomic_DNA"/>
</dbReference>
<dbReference type="OrthoDB" id="573709at2"/>
<organism evidence="2 3">
    <name type="scientific">Enterovirga rhinocerotis</name>
    <dbReference type="NCBI Taxonomy" id="1339210"/>
    <lineage>
        <taxon>Bacteria</taxon>
        <taxon>Pseudomonadati</taxon>
        <taxon>Pseudomonadota</taxon>
        <taxon>Alphaproteobacteria</taxon>
        <taxon>Hyphomicrobiales</taxon>
        <taxon>Methylobacteriaceae</taxon>
        <taxon>Enterovirga</taxon>
    </lineage>
</organism>
<protein>
    <submittedName>
        <fullName evidence="2">Uncharacterized protein</fullName>
    </submittedName>
</protein>
<proteinExistence type="predicted"/>
<dbReference type="Proteomes" id="UP000295122">
    <property type="component" value="Unassembled WGS sequence"/>
</dbReference>
<keyword evidence="3" id="KW-1185">Reference proteome</keyword>
<keyword evidence="1" id="KW-0812">Transmembrane</keyword>
<comment type="caution">
    <text evidence="2">The sequence shown here is derived from an EMBL/GenBank/DDBJ whole genome shotgun (WGS) entry which is preliminary data.</text>
</comment>